<dbReference type="Proteomes" id="UP001055114">
    <property type="component" value="Unassembled WGS sequence"/>
</dbReference>
<dbReference type="GO" id="GO:0004565">
    <property type="term" value="F:beta-galactosidase activity"/>
    <property type="evidence" value="ECO:0007669"/>
    <property type="project" value="UniProtKB-EC"/>
</dbReference>
<dbReference type="SUPFAM" id="SSF49303">
    <property type="entry name" value="beta-Galactosidase/glucuronidase domain"/>
    <property type="match status" value="2"/>
</dbReference>
<comment type="cofactor">
    <cofactor evidence="2">
        <name>Ca(2+)</name>
        <dbReference type="ChEBI" id="CHEBI:29108"/>
    </cofactor>
</comment>
<dbReference type="SMART" id="SM01038">
    <property type="entry name" value="Bgal_small_N"/>
    <property type="match status" value="1"/>
</dbReference>
<dbReference type="PANTHER" id="PTHR46323:SF2">
    <property type="entry name" value="BETA-GALACTOSIDASE"/>
    <property type="match status" value="1"/>
</dbReference>
<dbReference type="InterPro" id="IPR006101">
    <property type="entry name" value="Glyco_hydro_2"/>
</dbReference>
<evidence type="ECO:0000256" key="8">
    <source>
        <dbReference type="ARBA" id="ARBA00023295"/>
    </source>
</evidence>
<evidence type="ECO:0000256" key="1">
    <source>
        <dbReference type="ARBA" id="ARBA00001412"/>
    </source>
</evidence>
<dbReference type="InterPro" id="IPR006102">
    <property type="entry name" value="Ig-like_GH2"/>
</dbReference>
<reference evidence="12" key="1">
    <citation type="submission" date="2022-01" db="EMBL/GenBank/DDBJ databases">
        <title>Novel bile acid biosynthetic pathways are enriched in the microbiome of centenarians.</title>
        <authorList>
            <person name="Sato Y."/>
            <person name="Atarashi K."/>
            <person name="Plichta R.D."/>
            <person name="Arai Y."/>
            <person name="Sasajima S."/>
            <person name="Kearney M.S."/>
            <person name="Suda W."/>
            <person name="Takeshita K."/>
            <person name="Sasaki T."/>
            <person name="Okamoto S."/>
            <person name="Skelly N.A."/>
            <person name="Okamura Y."/>
            <person name="Vlamakis H."/>
            <person name="Li Y."/>
            <person name="Tanoue T."/>
            <person name="Takei H."/>
            <person name="Nittono H."/>
            <person name="Narushima S."/>
            <person name="Irie J."/>
            <person name="Itoh H."/>
            <person name="Moriya K."/>
            <person name="Sugiura Y."/>
            <person name="Suematsu M."/>
            <person name="Moritoki N."/>
            <person name="Shibata S."/>
            <person name="Littman R.D."/>
            <person name="Fischbach A.M."/>
            <person name="Uwamino Y."/>
            <person name="Inoue T."/>
            <person name="Honda A."/>
            <person name="Hattori M."/>
            <person name="Murai T."/>
            <person name="Xavier J.R."/>
            <person name="Hirose N."/>
            <person name="Honda K."/>
        </authorList>
    </citation>
    <scope>NUCLEOTIDE SEQUENCE</scope>
    <source>
        <strain evidence="12">CE91-St3</strain>
    </source>
</reference>
<comment type="caution">
    <text evidence="12">The sequence shown here is derived from an EMBL/GenBank/DDBJ whole genome shotgun (WGS) entry which is preliminary data.</text>
</comment>
<keyword evidence="8" id="KW-0326">Glycosidase</keyword>
<keyword evidence="6" id="KW-0378">Hydrolase</keyword>
<dbReference type="Pfam" id="PF02837">
    <property type="entry name" value="Glyco_hydro_2_N"/>
    <property type="match status" value="1"/>
</dbReference>
<dbReference type="InterPro" id="IPR011013">
    <property type="entry name" value="Gal_mutarotase_sf_dom"/>
</dbReference>
<dbReference type="Pfam" id="PF00703">
    <property type="entry name" value="Glyco_hydro_2"/>
    <property type="match status" value="1"/>
</dbReference>
<dbReference type="FunFam" id="3.20.20.80:FF:000121">
    <property type="entry name" value="Beta-galactosidase"/>
    <property type="match status" value="1"/>
</dbReference>
<dbReference type="SUPFAM" id="SSF49785">
    <property type="entry name" value="Galactose-binding domain-like"/>
    <property type="match status" value="1"/>
</dbReference>
<accession>A0AA37K9Y5</accession>
<evidence type="ECO:0000256" key="7">
    <source>
        <dbReference type="ARBA" id="ARBA00022837"/>
    </source>
</evidence>
<dbReference type="SUPFAM" id="SSF51445">
    <property type="entry name" value="(Trans)glycosidases"/>
    <property type="match status" value="1"/>
</dbReference>
<name>A0AA37K9Y5_9BACT</name>
<dbReference type="PRINTS" id="PR00132">
    <property type="entry name" value="GLHYDRLASE2"/>
</dbReference>
<evidence type="ECO:0000313" key="13">
    <source>
        <dbReference type="Proteomes" id="UP001055114"/>
    </source>
</evidence>
<dbReference type="Pfam" id="PF02929">
    <property type="entry name" value="Bgal_small_N"/>
    <property type="match status" value="1"/>
</dbReference>
<dbReference type="InterPro" id="IPR017853">
    <property type="entry name" value="GH"/>
</dbReference>
<dbReference type="InterPro" id="IPR006104">
    <property type="entry name" value="Glyco_hydro_2_N"/>
</dbReference>
<organism evidence="12 13">
    <name type="scientific">Parabacteroides merdae</name>
    <dbReference type="NCBI Taxonomy" id="46503"/>
    <lineage>
        <taxon>Bacteria</taxon>
        <taxon>Pseudomonadati</taxon>
        <taxon>Bacteroidota</taxon>
        <taxon>Bacteroidia</taxon>
        <taxon>Bacteroidales</taxon>
        <taxon>Tannerellaceae</taxon>
        <taxon>Parabacteroides</taxon>
    </lineage>
</organism>
<dbReference type="GO" id="GO:0005990">
    <property type="term" value="P:lactose catabolic process"/>
    <property type="evidence" value="ECO:0007669"/>
    <property type="project" value="TreeGrafter"/>
</dbReference>
<gene>
    <name evidence="12" type="ORF">CE91St3_35440</name>
</gene>
<dbReference type="Pfam" id="PF16353">
    <property type="entry name" value="LacZ_4"/>
    <property type="match status" value="1"/>
</dbReference>
<evidence type="ECO:0000256" key="9">
    <source>
        <dbReference type="ARBA" id="ARBA00032230"/>
    </source>
</evidence>
<evidence type="ECO:0000256" key="5">
    <source>
        <dbReference type="ARBA" id="ARBA00012756"/>
    </source>
</evidence>
<evidence type="ECO:0000313" key="12">
    <source>
        <dbReference type="EMBL" id="GKH73681.1"/>
    </source>
</evidence>
<protein>
    <recommendedName>
        <fullName evidence="5">beta-galactosidase</fullName>
        <ecNumber evidence="5">3.2.1.23</ecNumber>
    </recommendedName>
    <alternativeName>
        <fullName evidence="9">Lactase</fullName>
    </alternativeName>
</protein>
<dbReference type="EC" id="3.2.1.23" evidence="5"/>
<keyword evidence="7" id="KW-0106">Calcium</keyword>
<dbReference type="InterPro" id="IPR014718">
    <property type="entry name" value="GH-type_carb-bd"/>
</dbReference>
<keyword evidence="10" id="KW-0732">Signal</keyword>
<proteinExistence type="inferred from homology"/>
<dbReference type="Gene3D" id="2.60.120.260">
    <property type="entry name" value="Galactose-binding domain-like"/>
    <property type="match status" value="1"/>
</dbReference>
<comment type="subunit">
    <text evidence="4">Monomer.</text>
</comment>
<dbReference type="GO" id="GO:0009341">
    <property type="term" value="C:beta-galactosidase complex"/>
    <property type="evidence" value="ECO:0007669"/>
    <property type="project" value="InterPro"/>
</dbReference>
<dbReference type="GO" id="GO:0030246">
    <property type="term" value="F:carbohydrate binding"/>
    <property type="evidence" value="ECO:0007669"/>
    <property type="project" value="InterPro"/>
</dbReference>
<feature type="chain" id="PRO_5041306540" description="beta-galactosidase" evidence="10">
    <location>
        <begin position="27"/>
        <end position="1127"/>
    </location>
</feature>
<dbReference type="AlphaFoldDB" id="A0AA37K9Y5"/>
<dbReference type="PANTHER" id="PTHR46323">
    <property type="entry name" value="BETA-GALACTOSIDASE"/>
    <property type="match status" value="1"/>
</dbReference>
<dbReference type="InterPro" id="IPR004199">
    <property type="entry name" value="B-gal_small/dom_5"/>
</dbReference>
<dbReference type="SUPFAM" id="SSF74650">
    <property type="entry name" value="Galactose mutarotase-like"/>
    <property type="match status" value="1"/>
</dbReference>
<dbReference type="InterPro" id="IPR013783">
    <property type="entry name" value="Ig-like_fold"/>
</dbReference>
<dbReference type="Pfam" id="PF02836">
    <property type="entry name" value="Glyco_hydro_2_C"/>
    <property type="match status" value="1"/>
</dbReference>
<dbReference type="EMBL" id="BQNZ01000004">
    <property type="protein sequence ID" value="GKH73681.1"/>
    <property type="molecule type" value="Genomic_DNA"/>
</dbReference>
<evidence type="ECO:0000259" key="11">
    <source>
        <dbReference type="SMART" id="SM01038"/>
    </source>
</evidence>
<evidence type="ECO:0000256" key="3">
    <source>
        <dbReference type="ARBA" id="ARBA00007401"/>
    </source>
</evidence>
<feature type="domain" description="Beta galactosidase small chain/" evidence="11">
    <location>
        <begin position="783"/>
        <end position="1110"/>
    </location>
</feature>
<sequence>MHMKHMIKKTMLTGALSCFLLGTALADDATNQPAKPYWQDIQVVAVNKEAPRSSFMSYEDRATALSSRYEKSPFYSLLNGTWKFYFVDSYKDLPANITDPSVSTSDWDDITVPGNWEVQGHGTAIYTNHGYEFKPRNPQPPLLPEANPVGVYRRDFEVPAGWDGRDIYLHIAGAKSGLYVYVNGKEVGYSEDSKNPAEFLINKYLQPGKNVLTLKIFRWSTGSYLECQDFWRLSGIERDVYLWSQPKIAVNDYRIVSTLDDTYKNGIFSLAIDIKNHSDKVKNIDVTYELLDAKGNVAATAENKLWVSPNTITTTSFEKTLDNVETWNAEHPNLYKLLMTIKEDGKVTEVIPQNVGFRRIEIKEIDQIAGNGKPYTVLLFNGQPIKFKGVNIHEHNSQTGHYVTEELMRKDFELMKRNNLNSVRLCHYPQDRRFYELCDEYGLYVYDEANIESHGMYYNLRKGGTLGNNPEWLKPHMDRTVNMYERNKNHPSVTIWSLGNEAGNGYNFYQTYLYVKDKEKTMMGRPVNYERAQWEWNSDMYVPQYPSAKWLEEIGKEGSDRPVAPSEYAHAMGNSTGNLWDQWKAIYKYPNLQGGYIWDWVDQGLLAKDANGKEYYAYGGDFGKDMPSDGNFLCNGIVSPDRTPHPAMEEVKYAHQNVGFEAVDVAKGIFKVTNRFYFTSLKDYMISYTIKANNKIIKGNKMSLDLAPQASQEITVPVEGLKPQAGVDYLVNFVVTTTKQDGVIPAGYDIAQDQFVLPVTADKTVYKAAGPKLTVSEEGNDLKVTSSKVNFVFDKKAGVVASYKVGGTEYFNEGFGIQPNFWRAPNDNDYGSGNPKRLEIWELSSRNFNVTSATGEIIDGNAIVKVDYKLPAGNQFLVTYKIYPDGIMNVATHFTPAHLDGVKIGISEATATATFSPGRANVSERDKMVVPRIGVRFRLPATMDQLEYFGRGPLENYWDRKAGYMIGQYKSTAEEQYFPYVRPQENGHHCDTRWISLGGKGKNLLIVADDEMEFNAMRNSVEDFDAGKATDRPYQWNNFTPEEIANRPEIGPYDKPRQTHINDIAPRNFVEVCVDLKQQGLAGYDSWYSRPEPEYTLPADREYKWGFTLIPGAKANSAQKKAGYSYK</sequence>
<evidence type="ECO:0000256" key="10">
    <source>
        <dbReference type="SAM" id="SignalP"/>
    </source>
</evidence>
<dbReference type="Gene3D" id="2.70.98.10">
    <property type="match status" value="1"/>
</dbReference>
<dbReference type="Gene3D" id="3.20.20.80">
    <property type="entry name" value="Glycosidases"/>
    <property type="match status" value="1"/>
</dbReference>
<evidence type="ECO:0000256" key="4">
    <source>
        <dbReference type="ARBA" id="ARBA00011245"/>
    </source>
</evidence>
<dbReference type="Gene3D" id="2.60.40.10">
    <property type="entry name" value="Immunoglobulins"/>
    <property type="match status" value="2"/>
</dbReference>
<dbReference type="FunFam" id="2.60.40.10:FF:000680">
    <property type="entry name" value="Beta-galactosidase"/>
    <property type="match status" value="1"/>
</dbReference>
<dbReference type="InterPro" id="IPR008979">
    <property type="entry name" value="Galactose-bd-like_sf"/>
</dbReference>
<comment type="catalytic activity">
    <reaction evidence="1">
        <text>Hydrolysis of terminal non-reducing beta-D-galactose residues in beta-D-galactosides.</text>
        <dbReference type="EC" id="3.2.1.23"/>
    </reaction>
</comment>
<dbReference type="InterPro" id="IPR036156">
    <property type="entry name" value="Beta-gal/glucu_dom_sf"/>
</dbReference>
<evidence type="ECO:0000256" key="2">
    <source>
        <dbReference type="ARBA" id="ARBA00001913"/>
    </source>
</evidence>
<comment type="similarity">
    <text evidence="3">Belongs to the glycosyl hydrolase 2 family.</text>
</comment>
<feature type="signal peptide" evidence="10">
    <location>
        <begin position="1"/>
        <end position="26"/>
    </location>
</feature>
<dbReference type="InterPro" id="IPR032312">
    <property type="entry name" value="LacZ_4"/>
</dbReference>
<dbReference type="InterPro" id="IPR050347">
    <property type="entry name" value="Bact_Beta-galactosidase"/>
</dbReference>
<dbReference type="InterPro" id="IPR006103">
    <property type="entry name" value="Glyco_hydro_2_cat"/>
</dbReference>
<evidence type="ECO:0000256" key="6">
    <source>
        <dbReference type="ARBA" id="ARBA00022801"/>
    </source>
</evidence>